<feature type="signal peptide" evidence="2">
    <location>
        <begin position="1"/>
        <end position="24"/>
    </location>
</feature>
<protein>
    <submittedName>
        <fullName evidence="3">Uncharacterized protein</fullName>
    </submittedName>
</protein>
<keyword evidence="2" id="KW-0732">Signal</keyword>
<evidence type="ECO:0000313" key="4">
    <source>
        <dbReference type="Proteomes" id="UP000694547"/>
    </source>
</evidence>
<accession>A0A8C8ULV6</accession>
<dbReference type="GeneTree" id="ENSGT00960000190216"/>
<evidence type="ECO:0000256" key="2">
    <source>
        <dbReference type="SAM" id="SignalP"/>
    </source>
</evidence>
<dbReference type="AlphaFoldDB" id="A0A8C8ULV6"/>
<proteinExistence type="predicted"/>
<keyword evidence="1" id="KW-0472">Membrane</keyword>
<keyword evidence="1" id="KW-1133">Transmembrane helix</keyword>
<reference evidence="3 4" key="1">
    <citation type="submission" date="2018-10" db="EMBL/GenBank/DDBJ databases">
        <title>Improved assembly of the deer mouse Peromyscus maniculatus genome.</title>
        <authorList>
            <person name="Lassance J.-M."/>
            <person name="Hoekstra H.E."/>
        </authorList>
    </citation>
    <scope>NUCLEOTIDE SEQUENCE [LARGE SCALE GENOMIC DNA]</scope>
</reference>
<name>A0A8C8ULV6_PERMB</name>
<reference evidence="3" key="2">
    <citation type="submission" date="2025-08" db="UniProtKB">
        <authorList>
            <consortium name="Ensembl"/>
        </authorList>
    </citation>
    <scope>IDENTIFICATION</scope>
</reference>
<evidence type="ECO:0000313" key="3">
    <source>
        <dbReference type="Ensembl" id="ENSPEMP00000033729.1"/>
    </source>
</evidence>
<keyword evidence="4" id="KW-1185">Reference proteome</keyword>
<sequence>MKRMAVRLCLGLWLLVVLPMQVESFVPLTSTAGPTYYETDAPEATTTVVSSSSSLKAITSILGVLLTFLCLIR</sequence>
<keyword evidence="1" id="KW-0812">Transmembrane</keyword>
<organism evidence="3 4">
    <name type="scientific">Peromyscus maniculatus bairdii</name>
    <name type="common">Prairie deer mouse</name>
    <dbReference type="NCBI Taxonomy" id="230844"/>
    <lineage>
        <taxon>Eukaryota</taxon>
        <taxon>Metazoa</taxon>
        <taxon>Chordata</taxon>
        <taxon>Craniata</taxon>
        <taxon>Vertebrata</taxon>
        <taxon>Euteleostomi</taxon>
        <taxon>Mammalia</taxon>
        <taxon>Eutheria</taxon>
        <taxon>Euarchontoglires</taxon>
        <taxon>Glires</taxon>
        <taxon>Rodentia</taxon>
        <taxon>Myomorpha</taxon>
        <taxon>Muroidea</taxon>
        <taxon>Cricetidae</taxon>
        <taxon>Neotominae</taxon>
        <taxon>Peromyscus</taxon>
    </lineage>
</organism>
<dbReference type="Proteomes" id="UP000694547">
    <property type="component" value="Chromosome 7"/>
</dbReference>
<feature type="chain" id="PRO_5034736312" evidence="2">
    <location>
        <begin position="25"/>
        <end position="73"/>
    </location>
</feature>
<feature type="transmembrane region" description="Helical" evidence="1">
    <location>
        <begin position="55"/>
        <end position="72"/>
    </location>
</feature>
<dbReference type="Ensembl" id="ENSPEMT00000034168.1">
    <property type="protein sequence ID" value="ENSPEMP00000033729.1"/>
    <property type="gene ID" value="ENSPEMG00000027501.1"/>
</dbReference>
<evidence type="ECO:0000256" key="1">
    <source>
        <dbReference type="SAM" id="Phobius"/>
    </source>
</evidence>
<reference evidence="3" key="3">
    <citation type="submission" date="2025-09" db="UniProtKB">
        <authorList>
            <consortium name="Ensembl"/>
        </authorList>
    </citation>
    <scope>IDENTIFICATION</scope>
</reference>